<name>A0AAU9P362_9ASTR</name>
<proteinExistence type="predicted"/>
<comment type="caution">
    <text evidence="2">The sequence shown here is derived from an EMBL/GenBank/DDBJ whole genome shotgun (WGS) entry which is preliminary data.</text>
</comment>
<dbReference type="PANTHER" id="PTHR48463:SF1">
    <property type="entry name" value="DUF223 DOMAIN-CONTAINING PROTEIN"/>
    <property type="match status" value="1"/>
</dbReference>
<dbReference type="SUPFAM" id="SSF50249">
    <property type="entry name" value="Nucleic acid-binding proteins"/>
    <property type="match status" value="1"/>
</dbReference>
<dbReference type="EMBL" id="CAKMRJ010005523">
    <property type="protein sequence ID" value="CAH1444105.1"/>
    <property type="molecule type" value="Genomic_DNA"/>
</dbReference>
<feature type="region of interest" description="Disordered" evidence="1">
    <location>
        <begin position="390"/>
        <end position="411"/>
    </location>
</feature>
<evidence type="ECO:0000313" key="3">
    <source>
        <dbReference type="Proteomes" id="UP001157418"/>
    </source>
</evidence>
<evidence type="ECO:0008006" key="4">
    <source>
        <dbReference type="Google" id="ProtNLM"/>
    </source>
</evidence>
<keyword evidence="3" id="KW-1185">Reference proteome</keyword>
<gene>
    <name evidence="2" type="ORF">LVIROSA_LOCUS29970</name>
</gene>
<dbReference type="PANTHER" id="PTHR48463">
    <property type="entry name" value="DUF223 DOMAIN-CONTAINING PROTEIN"/>
    <property type="match status" value="1"/>
</dbReference>
<dbReference type="AlphaFoldDB" id="A0AAU9P362"/>
<evidence type="ECO:0000256" key="1">
    <source>
        <dbReference type="SAM" id="MobiDB-lite"/>
    </source>
</evidence>
<dbReference type="Proteomes" id="UP001157418">
    <property type="component" value="Unassembled WGS sequence"/>
</dbReference>
<accession>A0AAU9P362</accession>
<protein>
    <recommendedName>
        <fullName evidence="4">Replication factor A C-terminal domain-containing protein</fullName>
    </recommendedName>
</protein>
<dbReference type="Gene3D" id="2.40.50.140">
    <property type="entry name" value="Nucleic acid-binding proteins"/>
    <property type="match status" value="1"/>
</dbReference>
<evidence type="ECO:0000313" key="2">
    <source>
        <dbReference type="EMBL" id="CAH1444105.1"/>
    </source>
</evidence>
<dbReference type="InterPro" id="IPR012340">
    <property type="entry name" value="NA-bd_OB-fold"/>
</dbReference>
<reference evidence="2 3" key="1">
    <citation type="submission" date="2022-01" db="EMBL/GenBank/DDBJ databases">
        <authorList>
            <person name="Xiong W."/>
            <person name="Schranz E."/>
        </authorList>
    </citation>
    <scope>NUCLEOTIDE SEQUENCE [LARGE SCALE GENOMIC DNA]</scope>
</reference>
<sequence>MASISELKHDGIGSPIDLRIIRKWRHDVRLHETWFVGVDRFGDAIQILRQRTSQDYIESVLNVSNCYTISDYSCPELDKYQKVLENDFYIDVGLSSVIKPIPNTITIPTTSFRFVSKPQLLELGEHPPYYPDFIGMLSKIRDCTKHDGQPYVLIILTDSSGDEIPINLWKECITNPTKFNRSLLAPPPAMTVVAVTNLKPSVSAAQAQFTIYKIDTLSYMVQWSKLSIIKTFRDTSNLERYQTKKKLDMLDKTFLVRASIAEFVFQDNWYQMTCPTCRDPIFKRGPEWYCSAHSKIEKPLLTHKFSVTITDSTGTIPAIISDTSFRKLLKTAFEDILSDNTSISKKSLPQVITQHKGEIKTMSIQMLRTSSEENLRFIIIDIEMPTTLAHPSVPVTPSQPPVTRSKIQHNPSISKITTGQAARTLTFNTDDEPAPSWDMKRTRKK</sequence>
<organism evidence="2 3">
    <name type="scientific">Lactuca virosa</name>
    <dbReference type="NCBI Taxonomy" id="75947"/>
    <lineage>
        <taxon>Eukaryota</taxon>
        <taxon>Viridiplantae</taxon>
        <taxon>Streptophyta</taxon>
        <taxon>Embryophyta</taxon>
        <taxon>Tracheophyta</taxon>
        <taxon>Spermatophyta</taxon>
        <taxon>Magnoliopsida</taxon>
        <taxon>eudicotyledons</taxon>
        <taxon>Gunneridae</taxon>
        <taxon>Pentapetalae</taxon>
        <taxon>asterids</taxon>
        <taxon>campanulids</taxon>
        <taxon>Asterales</taxon>
        <taxon>Asteraceae</taxon>
        <taxon>Cichorioideae</taxon>
        <taxon>Cichorieae</taxon>
        <taxon>Lactucinae</taxon>
        <taxon>Lactuca</taxon>
    </lineage>
</organism>